<dbReference type="GO" id="GO:0006310">
    <property type="term" value="P:DNA recombination"/>
    <property type="evidence" value="ECO:0007669"/>
    <property type="project" value="TreeGrafter"/>
</dbReference>
<dbReference type="GO" id="GO:0005694">
    <property type="term" value="C:chromosome"/>
    <property type="evidence" value="ECO:0007669"/>
    <property type="project" value="TreeGrafter"/>
</dbReference>
<accession>A0A165ENH5</accession>
<dbReference type="GO" id="GO:0003677">
    <property type="term" value="F:DNA binding"/>
    <property type="evidence" value="ECO:0007669"/>
    <property type="project" value="UniProtKB-KW"/>
</dbReference>
<evidence type="ECO:0000313" key="7">
    <source>
        <dbReference type="EMBL" id="KZT07432.1"/>
    </source>
</evidence>
<dbReference type="GO" id="GO:0009378">
    <property type="term" value="F:four-way junction helicase activity"/>
    <property type="evidence" value="ECO:0007669"/>
    <property type="project" value="TreeGrafter"/>
</dbReference>
<dbReference type="InParanoid" id="A0A165ENH5"/>
<dbReference type="OrthoDB" id="10261556at2759"/>
<evidence type="ECO:0000256" key="2">
    <source>
        <dbReference type="ARBA" id="ARBA00023125"/>
    </source>
</evidence>
<dbReference type="GO" id="GO:0005737">
    <property type="term" value="C:cytoplasm"/>
    <property type="evidence" value="ECO:0007669"/>
    <property type="project" value="TreeGrafter"/>
</dbReference>
<dbReference type="STRING" id="1314785.A0A165ENH5"/>
<dbReference type="GeneID" id="63824008"/>
<dbReference type="AlphaFoldDB" id="A0A165ENH5"/>
<dbReference type="Proteomes" id="UP000076871">
    <property type="component" value="Unassembled WGS sequence"/>
</dbReference>
<reference evidence="7 8" key="1">
    <citation type="journal article" date="2016" name="Mol. Biol. Evol.">
        <title>Comparative Genomics of Early-Diverging Mushroom-Forming Fungi Provides Insights into the Origins of Lignocellulose Decay Capabilities.</title>
        <authorList>
            <person name="Nagy L.G."/>
            <person name="Riley R."/>
            <person name="Tritt A."/>
            <person name="Adam C."/>
            <person name="Daum C."/>
            <person name="Floudas D."/>
            <person name="Sun H."/>
            <person name="Yadav J.S."/>
            <person name="Pangilinan J."/>
            <person name="Larsson K.H."/>
            <person name="Matsuura K."/>
            <person name="Barry K."/>
            <person name="Labutti K."/>
            <person name="Kuo R."/>
            <person name="Ohm R.A."/>
            <person name="Bhattacharya S.S."/>
            <person name="Shirouzu T."/>
            <person name="Yoshinaga Y."/>
            <person name="Martin F.M."/>
            <person name="Grigoriev I.V."/>
            <person name="Hibbett D.S."/>
        </authorList>
    </citation>
    <scope>NUCLEOTIDE SEQUENCE [LARGE SCALE GENOMIC DNA]</scope>
    <source>
        <strain evidence="7 8">93-53</strain>
    </source>
</reference>
<dbReference type="RefSeq" id="XP_040765172.1">
    <property type="nucleotide sequence ID" value="XM_040906979.1"/>
</dbReference>
<dbReference type="PANTHER" id="PTHR13710:SF105">
    <property type="entry name" value="ATP-DEPENDENT DNA HELICASE Q1"/>
    <property type="match status" value="1"/>
</dbReference>
<gene>
    <name evidence="7" type="ORF">LAESUDRAFT_713541</name>
</gene>
<dbReference type="Gene3D" id="3.40.50.300">
    <property type="entry name" value="P-loop containing nucleotide triphosphate hydrolases"/>
    <property type="match status" value="1"/>
</dbReference>
<evidence type="ECO:0000313" key="8">
    <source>
        <dbReference type="Proteomes" id="UP000076871"/>
    </source>
</evidence>
<evidence type="ECO:0000256" key="4">
    <source>
        <dbReference type="ARBA" id="ARBA00034617"/>
    </source>
</evidence>
<feature type="region of interest" description="Disordered" evidence="6">
    <location>
        <begin position="1"/>
        <end position="29"/>
    </location>
</feature>
<name>A0A165ENH5_9APHY</name>
<evidence type="ECO:0000256" key="5">
    <source>
        <dbReference type="ARBA" id="ARBA00034808"/>
    </source>
</evidence>
<dbReference type="SUPFAM" id="SSF52540">
    <property type="entry name" value="P-loop containing nucleoside triphosphate hydrolases"/>
    <property type="match status" value="1"/>
</dbReference>
<dbReference type="GO" id="GO:0043138">
    <property type="term" value="F:3'-5' DNA helicase activity"/>
    <property type="evidence" value="ECO:0007669"/>
    <property type="project" value="UniProtKB-EC"/>
</dbReference>
<dbReference type="GO" id="GO:0006281">
    <property type="term" value="P:DNA repair"/>
    <property type="evidence" value="ECO:0007669"/>
    <property type="project" value="TreeGrafter"/>
</dbReference>
<feature type="compositionally biased region" description="Basic and acidic residues" evidence="6">
    <location>
        <begin position="13"/>
        <end position="25"/>
    </location>
</feature>
<comment type="similarity">
    <text evidence="1">Belongs to the helicase family. RecQ subfamily.</text>
</comment>
<dbReference type="InterPro" id="IPR027417">
    <property type="entry name" value="P-loop_NTPase"/>
</dbReference>
<keyword evidence="2" id="KW-0238">DNA-binding</keyword>
<organism evidence="7 8">
    <name type="scientific">Laetiporus sulphureus 93-53</name>
    <dbReference type="NCBI Taxonomy" id="1314785"/>
    <lineage>
        <taxon>Eukaryota</taxon>
        <taxon>Fungi</taxon>
        <taxon>Dikarya</taxon>
        <taxon>Basidiomycota</taxon>
        <taxon>Agaricomycotina</taxon>
        <taxon>Agaricomycetes</taxon>
        <taxon>Polyporales</taxon>
        <taxon>Laetiporus</taxon>
    </lineage>
</organism>
<evidence type="ECO:0000256" key="1">
    <source>
        <dbReference type="ARBA" id="ARBA00005446"/>
    </source>
</evidence>
<dbReference type="PANTHER" id="PTHR13710">
    <property type="entry name" value="DNA HELICASE RECQ FAMILY MEMBER"/>
    <property type="match status" value="1"/>
</dbReference>
<keyword evidence="8" id="KW-1185">Reference proteome</keyword>
<evidence type="ECO:0000256" key="3">
    <source>
        <dbReference type="ARBA" id="ARBA00023235"/>
    </source>
</evidence>
<sequence length="344" mass="39161">MPEQMNALAPKHVKVESQLQKDNERHHPKGQGKIKLILYATVLPANGFARMTSTPFLPSDHLDLSLIGIPSPSSLPAKQDDALLKSPHYTEIMQNLHNIFGLKSFHDSMVLMPTGGLVCKDSKTWSTMVVVIGSLLALMQDQVAVLQDKGIDVAFFNLEQTHEEVDVCRRLLHRIRRQWPNLIHMMPEKLKHSSALISSTISAKFLQSMKCLNLNYEAWPKKKVALQEIVQFIKESYTGETGIIYVHSRKLCKEIMYRLKEEHDLDAQLQFAIHHDLPSDLDCYYQDLETGHTGRGGQPAHCILSQEDALHAVVYQYSDSTIRQWRIHNSKEIMRLRGPTKPVS</sequence>
<proteinExistence type="inferred from homology"/>
<dbReference type="EC" id="5.6.2.4" evidence="5"/>
<protein>
    <recommendedName>
        <fullName evidence="5">DNA 3'-5' helicase</fullName>
        <ecNumber evidence="5">5.6.2.4</ecNumber>
    </recommendedName>
</protein>
<dbReference type="EMBL" id="KV427619">
    <property type="protein sequence ID" value="KZT07432.1"/>
    <property type="molecule type" value="Genomic_DNA"/>
</dbReference>
<evidence type="ECO:0000256" key="6">
    <source>
        <dbReference type="SAM" id="MobiDB-lite"/>
    </source>
</evidence>
<keyword evidence="3" id="KW-0413">Isomerase</keyword>
<comment type="catalytic activity">
    <reaction evidence="4">
        <text>Couples ATP hydrolysis with the unwinding of duplex DNA by translocating in the 3'-5' direction.</text>
        <dbReference type="EC" id="5.6.2.4"/>
    </reaction>
</comment>